<comment type="caution">
    <text evidence="1">The sequence shown here is derived from an EMBL/GenBank/DDBJ whole genome shotgun (WGS) entry which is preliminary data.</text>
</comment>
<evidence type="ECO:0000313" key="2">
    <source>
        <dbReference type="Proteomes" id="UP001202180"/>
    </source>
</evidence>
<sequence length="177" mass="19704">MKHSRLLLLVTGLLAACGGSEQKKDKPTEVIASTADSVGAAPKRQNCQSIIGAERLGKANEYQESAKPLKVTITLEQDTSATQTTKGCYFNNMVTVLATKKSGSRVFKRTLTKDDLVYFTKNDTPIEEAVLQNTLYKPTFNGQKYITLTMRLMEPVSKKTSDYTVYMNYFGEIVKVR</sequence>
<evidence type="ECO:0008006" key="3">
    <source>
        <dbReference type="Google" id="ProtNLM"/>
    </source>
</evidence>
<accession>A0ABT0HNT0</accession>
<reference evidence="1 2" key="1">
    <citation type="submission" date="2022-04" db="EMBL/GenBank/DDBJ databases">
        <title>Spirosoma sp. strain RP8 genome sequencing and assembly.</title>
        <authorList>
            <person name="Jung Y."/>
        </authorList>
    </citation>
    <scope>NUCLEOTIDE SEQUENCE [LARGE SCALE GENOMIC DNA]</scope>
    <source>
        <strain evidence="1 2">RP8</strain>
    </source>
</reference>
<name>A0ABT0HNT0_9BACT</name>
<proteinExistence type="predicted"/>
<dbReference type="EMBL" id="JALPRF010000003">
    <property type="protein sequence ID" value="MCK8493630.1"/>
    <property type="molecule type" value="Genomic_DNA"/>
</dbReference>
<dbReference type="RefSeq" id="WP_248478232.1">
    <property type="nucleotide sequence ID" value="NZ_JALPRF010000003.1"/>
</dbReference>
<gene>
    <name evidence="1" type="ORF">M0L20_17320</name>
</gene>
<protein>
    <recommendedName>
        <fullName evidence="3">Lipoprotein</fullName>
    </recommendedName>
</protein>
<evidence type="ECO:0000313" key="1">
    <source>
        <dbReference type="EMBL" id="MCK8493630.1"/>
    </source>
</evidence>
<dbReference type="Proteomes" id="UP001202180">
    <property type="component" value="Unassembled WGS sequence"/>
</dbReference>
<organism evidence="1 2">
    <name type="scientific">Spirosoma liriopis</name>
    <dbReference type="NCBI Taxonomy" id="2937440"/>
    <lineage>
        <taxon>Bacteria</taxon>
        <taxon>Pseudomonadati</taxon>
        <taxon>Bacteroidota</taxon>
        <taxon>Cytophagia</taxon>
        <taxon>Cytophagales</taxon>
        <taxon>Cytophagaceae</taxon>
        <taxon>Spirosoma</taxon>
    </lineage>
</organism>
<dbReference type="PROSITE" id="PS51257">
    <property type="entry name" value="PROKAR_LIPOPROTEIN"/>
    <property type="match status" value="1"/>
</dbReference>
<keyword evidence="2" id="KW-1185">Reference proteome</keyword>